<feature type="domain" description="Putative ER transporter 6TM N-terminal" evidence="9">
    <location>
        <begin position="44"/>
        <end position="515"/>
    </location>
</feature>
<feature type="coiled-coil region" evidence="5">
    <location>
        <begin position="482"/>
        <end position="509"/>
    </location>
</feature>
<dbReference type="STRING" id="1314674.A0A0D7AXE7"/>
<evidence type="ECO:0000256" key="6">
    <source>
        <dbReference type="SAM" id="MobiDB-lite"/>
    </source>
</evidence>
<dbReference type="PANTHER" id="PTHR37994:SF1">
    <property type="entry name" value="ER TRANSPORTER 6TM N-TERMINAL DOMAIN-CONTAINING PROTEIN"/>
    <property type="match status" value="1"/>
</dbReference>
<dbReference type="InterPro" id="IPR018820">
    <property type="entry name" value="BRE4-related_DUF2421"/>
</dbReference>
<feature type="region of interest" description="Disordered" evidence="6">
    <location>
        <begin position="336"/>
        <end position="378"/>
    </location>
</feature>
<feature type="transmembrane region" description="Helical" evidence="7">
    <location>
        <begin position="755"/>
        <end position="773"/>
    </location>
</feature>
<feature type="transmembrane region" description="Helical" evidence="7">
    <location>
        <begin position="703"/>
        <end position="724"/>
    </location>
</feature>
<name>A0A0D7AXE7_9AGAR</name>
<keyword evidence="3 7" id="KW-1133">Transmembrane helix</keyword>
<keyword evidence="12" id="KW-1185">Reference proteome</keyword>
<feature type="transmembrane region" description="Helical" evidence="7">
    <location>
        <begin position="204"/>
        <end position="222"/>
    </location>
</feature>
<feature type="transmembrane region" description="Helical" evidence="7">
    <location>
        <begin position="97"/>
        <end position="118"/>
    </location>
</feature>
<dbReference type="Pfam" id="PF10337">
    <property type="entry name" value="ArAE_2_N"/>
    <property type="match status" value="1"/>
</dbReference>
<evidence type="ECO:0000256" key="3">
    <source>
        <dbReference type="ARBA" id="ARBA00022989"/>
    </source>
</evidence>
<proteinExistence type="predicted"/>
<evidence type="ECO:0000256" key="1">
    <source>
        <dbReference type="ARBA" id="ARBA00004141"/>
    </source>
</evidence>
<protein>
    <recommendedName>
        <fullName evidence="13">ER transporter 6TM N-terminal domain-containing protein</fullName>
    </recommendedName>
</protein>
<feature type="compositionally biased region" description="Low complexity" evidence="6">
    <location>
        <begin position="358"/>
        <end position="368"/>
    </location>
</feature>
<keyword evidence="4 7" id="KW-0472">Membrane</keyword>
<feature type="transmembrane region" description="Helical" evidence="7">
    <location>
        <begin position="650"/>
        <end position="669"/>
    </location>
</feature>
<reference evidence="11 12" key="1">
    <citation type="journal article" date="2015" name="Fungal Genet. Biol.">
        <title>Evolution of novel wood decay mechanisms in Agaricales revealed by the genome sequences of Fistulina hepatica and Cylindrobasidium torrendii.</title>
        <authorList>
            <person name="Floudas D."/>
            <person name="Held B.W."/>
            <person name="Riley R."/>
            <person name="Nagy L.G."/>
            <person name="Koehler G."/>
            <person name="Ransdell A.S."/>
            <person name="Younus H."/>
            <person name="Chow J."/>
            <person name="Chiniquy J."/>
            <person name="Lipzen A."/>
            <person name="Tritt A."/>
            <person name="Sun H."/>
            <person name="Haridas S."/>
            <person name="LaButti K."/>
            <person name="Ohm R.A."/>
            <person name="Kues U."/>
            <person name="Blanchette R.A."/>
            <person name="Grigoriev I.V."/>
            <person name="Minto R.E."/>
            <person name="Hibbett D.S."/>
        </authorList>
    </citation>
    <scope>NUCLEOTIDE SEQUENCE [LARGE SCALE GENOMIC DNA]</scope>
    <source>
        <strain evidence="11 12">FP15055 ss-10</strain>
    </source>
</reference>
<dbReference type="InterPro" id="IPR018823">
    <property type="entry name" value="ArAE_2_N"/>
</dbReference>
<evidence type="ECO:0000313" key="11">
    <source>
        <dbReference type="EMBL" id="KIY62539.1"/>
    </source>
</evidence>
<dbReference type="InterPro" id="IPR049453">
    <property type="entry name" value="Memb_transporter_dom"/>
</dbReference>
<feature type="domain" description="DUF2421" evidence="8">
    <location>
        <begin position="821"/>
        <end position="1030"/>
    </location>
</feature>
<dbReference type="Pfam" id="PF10334">
    <property type="entry name" value="BRE4"/>
    <property type="match status" value="1"/>
</dbReference>
<evidence type="ECO:0000256" key="5">
    <source>
        <dbReference type="SAM" id="Coils"/>
    </source>
</evidence>
<evidence type="ECO:0000259" key="8">
    <source>
        <dbReference type="Pfam" id="PF10334"/>
    </source>
</evidence>
<accession>A0A0D7AXE7</accession>
<feature type="transmembrane region" description="Helical" evidence="7">
    <location>
        <begin position="793"/>
        <end position="814"/>
    </location>
</feature>
<comment type="subcellular location">
    <subcellularLocation>
        <location evidence="1">Membrane</location>
        <topology evidence="1">Multi-pass membrane protein</topology>
    </subcellularLocation>
</comment>
<gene>
    <name evidence="11" type="ORF">CYLTODRAFT_494564</name>
</gene>
<dbReference type="GO" id="GO:0016020">
    <property type="term" value="C:membrane"/>
    <property type="evidence" value="ECO:0007669"/>
    <property type="project" value="UniProtKB-SubCell"/>
</dbReference>
<evidence type="ECO:0000259" key="10">
    <source>
        <dbReference type="Pfam" id="PF13515"/>
    </source>
</evidence>
<evidence type="ECO:0000256" key="2">
    <source>
        <dbReference type="ARBA" id="ARBA00022692"/>
    </source>
</evidence>
<dbReference type="EMBL" id="KN880773">
    <property type="protein sequence ID" value="KIY62539.1"/>
    <property type="molecule type" value="Genomic_DNA"/>
</dbReference>
<keyword evidence="5" id="KW-0175">Coiled coil</keyword>
<feature type="domain" description="Integral membrane bound transporter" evidence="10">
    <location>
        <begin position="679"/>
        <end position="810"/>
    </location>
</feature>
<evidence type="ECO:0000256" key="4">
    <source>
        <dbReference type="ARBA" id="ARBA00023136"/>
    </source>
</evidence>
<feature type="transmembrane region" description="Helical" evidence="7">
    <location>
        <begin position="146"/>
        <end position="164"/>
    </location>
</feature>
<evidence type="ECO:0000313" key="12">
    <source>
        <dbReference type="Proteomes" id="UP000054007"/>
    </source>
</evidence>
<evidence type="ECO:0008006" key="13">
    <source>
        <dbReference type="Google" id="ProtNLM"/>
    </source>
</evidence>
<sequence length="1053" mass="117567">MQQETPSQGQPQDAAAAKSNEEKATFSLPKSLQWIPANWTWPKIRTAIRCALAAWLSAILFVIPAVERHMGQASYIILITAFHSPPSDPFIAVLEREVIICSIVAATSAWCLLGIFLANLTRTHIDYTITLAQAVTGRYIEARPTLVLAAFVFVWSLALLYIRARKGPGPYFMGTLLSCICLDITITTAVFFPFPHYALCKNILIPLGLHSCIALLVSLFVFPQTISAHFTSRLQGVLGPLIKHVELHRMLKGISVNSEGFAHRVEDIRKSTAAAETAIVPLAVASRLLPSDLIYSRFSPMDFKAFPDIVHRMAVRANGMDAYFSLIRTTSKSILEPASTHPGAHDNAEAELQEDMPSTSTASTTTSTLRPRSHQASRVFNLSSRKSRRLVMLTRSKSRPSRAARKTEGTVGMYDDRHYTSHENTISGDSTDGYTQEATHLLLVGCDTLLELNQQALQTALDWLSTARKGRFAFWRSTKQKNDDWRATLDRLKRLRARLEVEIAEFRKTSRMSVVDPYKEALAAGSQKGSDQPSHRHLFHCYVYQYQLLRFSNQSARMLDMIISMEQGRSAPRIWTPVKRLFVWNSRNLLDTDNVDDENPDTVEGLEPNDMEVLGTAKRRDPDALPPTNQFEWVMSKAYSFLKSFGSGDALFALKAAILTILMCLPAFLKETAPFAYRNRSEWAIAMSQLTLARFRGDTTFGFTSRVLSTIGGGLIGTCIWYISSPTDEGNPYGLVAVLAVCFPFFFYFRLYAPVASVTNTVLFLTIMMVVGYSYQDRVLALPGSPGRGITVAWHRLVLVICGVTAAFLFSFLPPAMTIRSYQRRLLATTSSELGAAYCSIISLASTPSEKRSKEVIASLIAVRSKLNRSAVLKQNTLYEFSLRGKWPAKRYAKIMDLQLALSYSLSYLLSVFEQMDKAWTQSLLARTRFLDPSFQGDVLAVISMITTALRTGEPLPQITPCPLVNRFYSQSSGDMDEENDFRLPKRVTTETLQDEQYLMFSVGMSTAFDIIRGVDELMVAAKEIVGEQYPISGLHKRMAAVKVSAWRTGDNV</sequence>
<dbReference type="OrthoDB" id="2274698at2759"/>
<organism evidence="11 12">
    <name type="scientific">Cylindrobasidium torrendii FP15055 ss-10</name>
    <dbReference type="NCBI Taxonomy" id="1314674"/>
    <lineage>
        <taxon>Eukaryota</taxon>
        <taxon>Fungi</taxon>
        <taxon>Dikarya</taxon>
        <taxon>Basidiomycota</taxon>
        <taxon>Agaricomycotina</taxon>
        <taxon>Agaricomycetes</taxon>
        <taxon>Agaricomycetidae</taxon>
        <taxon>Agaricales</taxon>
        <taxon>Marasmiineae</taxon>
        <taxon>Physalacriaceae</taxon>
        <taxon>Cylindrobasidium</taxon>
    </lineage>
</organism>
<keyword evidence="2 7" id="KW-0812">Transmembrane</keyword>
<dbReference type="AlphaFoldDB" id="A0A0D7AXE7"/>
<dbReference type="Pfam" id="PF13515">
    <property type="entry name" value="FUSC_2"/>
    <property type="match status" value="1"/>
</dbReference>
<dbReference type="PANTHER" id="PTHR37994">
    <property type="entry name" value="ARAE_2_N DOMAIN-CONTAINING PROTEIN-RELATED"/>
    <property type="match status" value="1"/>
</dbReference>
<evidence type="ECO:0000256" key="7">
    <source>
        <dbReference type="SAM" id="Phobius"/>
    </source>
</evidence>
<evidence type="ECO:0000259" key="9">
    <source>
        <dbReference type="Pfam" id="PF10337"/>
    </source>
</evidence>
<feature type="transmembrane region" description="Helical" evidence="7">
    <location>
        <begin position="170"/>
        <end position="192"/>
    </location>
</feature>
<feature type="transmembrane region" description="Helical" evidence="7">
    <location>
        <begin position="730"/>
        <end position="748"/>
    </location>
</feature>
<dbReference type="Proteomes" id="UP000054007">
    <property type="component" value="Unassembled WGS sequence"/>
</dbReference>
<feature type="transmembrane region" description="Helical" evidence="7">
    <location>
        <begin position="46"/>
        <end position="66"/>
    </location>
</feature>